<evidence type="ECO:0000259" key="2">
    <source>
        <dbReference type="PROSITE" id="PS50879"/>
    </source>
</evidence>
<proteinExistence type="inferred from homology"/>
<dbReference type="OrthoDB" id="438155at2759"/>
<dbReference type="Pfam" id="PF00078">
    <property type="entry name" value="RVT_1"/>
    <property type="match status" value="1"/>
</dbReference>
<accession>A0A1Q9E7L2</accession>
<comment type="similarity">
    <text evidence="1">Belongs to the UPF0598 family.</text>
</comment>
<organism evidence="3 4">
    <name type="scientific">Symbiodinium microadriaticum</name>
    <name type="common">Dinoflagellate</name>
    <name type="synonym">Zooxanthella microadriatica</name>
    <dbReference type="NCBI Taxonomy" id="2951"/>
    <lineage>
        <taxon>Eukaryota</taxon>
        <taxon>Sar</taxon>
        <taxon>Alveolata</taxon>
        <taxon>Dinophyceae</taxon>
        <taxon>Suessiales</taxon>
        <taxon>Symbiodiniaceae</taxon>
        <taxon>Symbiodinium</taxon>
    </lineage>
</organism>
<dbReference type="InterPro" id="IPR028108">
    <property type="entry name" value="DUF4505"/>
</dbReference>
<sequence length="1982" mass="220271">MFTVGRSRLLFPAFPSSLAGPVPRTTSFACTLDQDWNWLHGQRVGEATNPGPARQLSLLESLQRGSPPPLPAFPMHLSTAATAADDTSRASGVQPSDCSSSAGSCPVATDFKLAVINPTAVLGKETDILALQQDMVLLSETSAVERAQRMAATAFRQAQCYSQWSPPVPPHSAGLDSLRGHAEGTAVVSRHPLRGSFTGRPDAWNGSCRLVEAIARVGWFSFRVITVYGFPANRTEAAYRNDELFRLALQVANQDHLPTLIGGDLNCRVQSLPVWDDFRALGFQEAFEYWEHRSGTALPPTCRAATRHDTVLLPPVFQQMLRQAEVATTLHVFDSHAPLLLEFRIPVSPILQHRWRMPRSWAGFDISPESFAIAYRCRRHVCQQATAVCQSQDDVDRAFTIWAQQVEDSVDACLREAPFHPAQQHAPGLPRACRGRFQYRPRLGFHLPSPARPARHGDYNPPAEVMTVVGRAKVKQVRRLRTFAAGLAKARRCGAWTPSVLSQLEAEWAAIKRGQGYGSSFAQWLLRVAHFEVFWEAWPPAAWLDDVVAYVAYDADLLARAEAKRTAKLREYRANQDAICNHAKGHFAALRDPMRPPITSIPKTDCQQAVKVQDVADAVATYRLPCPQAYTAALPTTADGETVQLQGVVHLPDELEVLQIDFQGRVPPATCNLQQVTEASTGPDLHRAFFEYWAPIWLRDTAADNHQVQPWADFLQHLPPVPSEAASLCDFDSFDPTVWADRSKHLKAGKATGYDGISNEELKRLPFEATSDLADIFRQCSSFGWPRHLASATVSSLAKNDCPQGLHHSRPITILATSYRLWASVAARGILRAWNQWFPAEILGCLPGRSSRDLSLSLECLIEQARLANEPLLGFSIDLVKAFNNLPRRPLRELLLHLQVPPVIVATWFSFLDQVARFPTFHESLGPGLPSTTGVPEGDPLSVVAMLAVCYAAHHWPRSSASVLRSYFDNFTWTCTEPTALPEAVASARAFCSSLRLPIDWTKSYCWATLSAHRRWLHQIAHSLVPEGHRLQVVDGAKDLGVCFRFGPQATTPNVTARLQKGHGRLLRLGSMSRPIDLKARMVLSSVWPATFYGTEGHRISAAQHDSLRTAAARALVGKYSSTSPALALTCLSDRVLDPAVYGLAHALCALARLLRVAPKIGDWWLQQASSLNGPPKRSIGPATNLARSLHDHGWVLKADGLLKGPDHWKCHLRLSSSAGIKQAVAGAWCAGVPALVAHRNGLRHLTPPSPRVTARALKAFKVGEQRHLARAVVGGFMSAAARSTWDPLVEATCELCGGLDTKHHRLLHCPAVAQARRPFQELLQWVQSHVPHWLHCPFAVEHEQECFSRLFWESRKLLPPPDLSGLVQAHDLEQLCLYTDGSCNHSSCPEARHAAWAVVVDLRPHERLPPGLPEAQLDKVARTRFVTVAQGVVPGRQTNNRAEFCALLQAARISSQCPVLPCRAWSDSQFGLTVQHRLQQCPELPREANVADLGDGDVFHWFPPAFSSAKVQAHRRLESVPPADLVRAVGNYAADLAAKQALRQDLPLAGDMCDAIASWRREQGPSTQPLDQPPDGKQSDFQLWLALSPEEAQPLALREPPAEVLQQGGWPAWFLEHVWVWTSQLQWGRQDHLDRRDRGITYLELLANFVVSTGTCPPVTGASPREMLDPLTTAGVLQPLYLRNAEQATFDLLCQLWDTNCGESLAGIAAEELADAHRDASVLIFEKGSRPDARMATGYVSGSLGQCHPRNSVYQHAMTSRACALRALGQPRFRRLFSETHWPDGTPKRFRGKDSWKNWINWDAPFRDPSDELNRQRRFFWEVDEKGALWRLELDQPNERFGQMRHAKVVDDFFRHLQRNRTGHFEDEFPFVSLKTHESYYARWAATRPRAPTEAPFVFNDLQQDHLVHIIAGSGSLAPSLTTAFEPSSLRLSRDGRLLHPVSTLRREESEEGSITRVRERFLGSMDVATSQLLLDLCEEV</sequence>
<dbReference type="EMBL" id="LSRX01000237">
    <property type="protein sequence ID" value="OLQ03409.1"/>
    <property type="molecule type" value="Genomic_DNA"/>
</dbReference>
<dbReference type="Gene3D" id="3.30.420.10">
    <property type="entry name" value="Ribonuclease H-like superfamily/Ribonuclease H"/>
    <property type="match status" value="1"/>
</dbReference>
<dbReference type="PROSITE" id="PS50879">
    <property type="entry name" value="RNASE_H_1"/>
    <property type="match status" value="1"/>
</dbReference>
<dbReference type="GO" id="GO:0004523">
    <property type="term" value="F:RNA-DNA hybrid ribonuclease activity"/>
    <property type="evidence" value="ECO:0007669"/>
    <property type="project" value="InterPro"/>
</dbReference>
<evidence type="ECO:0000313" key="4">
    <source>
        <dbReference type="Proteomes" id="UP000186817"/>
    </source>
</evidence>
<dbReference type="InterPro" id="IPR036691">
    <property type="entry name" value="Endo/exonu/phosph_ase_sf"/>
</dbReference>
<dbReference type="InterPro" id="IPR005135">
    <property type="entry name" value="Endo/exonuclease/phosphatase"/>
</dbReference>
<protein>
    <recommendedName>
        <fullName evidence="2">RNase H type-1 domain-containing protein</fullName>
    </recommendedName>
</protein>
<dbReference type="Gene3D" id="3.60.10.10">
    <property type="entry name" value="Endonuclease/exonuclease/phosphatase"/>
    <property type="match status" value="1"/>
</dbReference>
<dbReference type="PANTHER" id="PTHR31449">
    <property type="entry name" value="UPF0598 PROTEIN C8ORF82"/>
    <property type="match status" value="1"/>
</dbReference>
<evidence type="ECO:0000256" key="1">
    <source>
        <dbReference type="ARBA" id="ARBA00006322"/>
    </source>
</evidence>
<gene>
    <name evidence="3" type="ORF">AK812_SmicGene13667</name>
</gene>
<reference evidence="3 4" key="1">
    <citation type="submission" date="2016-02" db="EMBL/GenBank/DDBJ databases">
        <title>Genome analysis of coral dinoflagellate symbionts highlights evolutionary adaptations to a symbiotic lifestyle.</title>
        <authorList>
            <person name="Aranda M."/>
            <person name="Li Y."/>
            <person name="Liew Y.J."/>
            <person name="Baumgarten S."/>
            <person name="Simakov O."/>
            <person name="Wilson M."/>
            <person name="Piel J."/>
            <person name="Ashoor H."/>
            <person name="Bougouffa S."/>
            <person name="Bajic V.B."/>
            <person name="Ryu T."/>
            <person name="Ravasi T."/>
            <person name="Bayer T."/>
            <person name="Micklem G."/>
            <person name="Kim H."/>
            <person name="Bhak J."/>
            <person name="Lajeunesse T.C."/>
            <person name="Voolstra C.R."/>
        </authorList>
    </citation>
    <scope>NUCLEOTIDE SEQUENCE [LARGE SCALE GENOMIC DNA]</scope>
    <source>
        <strain evidence="3 4">CCMP2467</strain>
    </source>
</reference>
<dbReference type="Pfam" id="PF00075">
    <property type="entry name" value="RNase_H"/>
    <property type="match status" value="1"/>
</dbReference>
<dbReference type="GO" id="GO:0003676">
    <property type="term" value="F:nucleic acid binding"/>
    <property type="evidence" value="ECO:0007669"/>
    <property type="project" value="InterPro"/>
</dbReference>
<dbReference type="Pfam" id="PF03372">
    <property type="entry name" value="Exo_endo_phos"/>
    <property type="match status" value="1"/>
</dbReference>
<dbReference type="InterPro" id="IPR002156">
    <property type="entry name" value="RNaseH_domain"/>
</dbReference>
<feature type="domain" description="RNase H type-1" evidence="2">
    <location>
        <begin position="1372"/>
        <end position="1544"/>
    </location>
</feature>
<dbReference type="InterPro" id="IPR000477">
    <property type="entry name" value="RT_dom"/>
</dbReference>
<name>A0A1Q9E7L2_SYMMI</name>
<dbReference type="InterPro" id="IPR012337">
    <property type="entry name" value="RNaseH-like_sf"/>
</dbReference>
<dbReference type="Pfam" id="PF14956">
    <property type="entry name" value="DUF4505"/>
    <property type="match status" value="1"/>
</dbReference>
<dbReference type="PANTHER" id="PTHR31449:SF3">
    <property type="entry name" value="UPF0598 PROTEIN C8ORF82"/>
    <property type="match status" value="1"/>
</dbReference>
<keyword evidence="4" id="KW-1185">Reference proteome</keyword>
<dbReference type="Proteomes" id="UP000186817">
    <property type="component" value="Unassembled WGS sequence"/>
</dbReference>
<dbReference type="SUPFAM" id="SSF56219">
    <property type="entry name" value="DNase I-like"/>
    <property type="match status" value="1"/>
</dbReference>
<dbReference type="SUPFAM" id="SSF53098">
    <property type="entry name" value="Ribonuclease H-like"/>
    <property type="match status" value="1"/>
</dbReference>
<comment type="caution">
    <text evidence="3">The sequence shown here is derived from an EMBL/GenBank/DDBJ whole genome shotgun (WGS) entry which is preliminary data.</text>
</comment>
<dbReference type="InterPro" id="IPR036397">
    <property type="entry name" value="RNaseH_sf"/>
</dbReference>
<evidence type="ECO:0000313" key="3">
    <source>
        <dbReference type="EMBL" id="OLQ03409.1"/>
    </source>
</evidence>